<dbReference type="OrthoDB" id="9796019at2"/>
<accession>A0A0K8MIE7</accession>
<evidence type="ECO:0000313" key="6">
    <source>
        <dbReference type="EMBL" id="GAP00342.1"/>
    </source>
</evidence>
<dbReference type="Gene3D" id="1.10.10.60">
    <property type="entry name" value="Homeodomain-like"/>
    <property type="match status" value="1"/>
</dbReference>
<feature type="DNA-binding region" description="H-T-H motif" evidence="4">
    <location>
        <begin position="35"/>
        <end position="54"/>
    </location>
</feature>
<organism evidence="6 7">
    <name type="scientific">Fructobacillus ficulneus</name>
    <dbReference type="NCBI Taxonomy" id="157463"/>
    <lineage>
        <taxon>Bacteria</taxon>
        <taxon>Bacillati</taxon>
        <taxon>Bacillota</taxon>
        <taxon>Bacilli</taxon>
        <taxon>Lactobacillales</taxon>
        <taxon>Lactobacillaceae</taxon>
        <taxon>Fructobacillus</taxon>
    </lineage>
</organism>
<feature type="domain" description="HTH tetR-type" evidence="5">
    <location>
        <begin position="12"/>
        <end position="72"/>
    </location>
</feature>
<reference evidence="6 7" key="1">
    <citation type="journal article" date="2015" name="BMC Genomics">
        <title>Comparative genomics of Fructobacillus spp. and Leuconostoc spp. reveals niche-specific evolution of Fructobacillus spp.</title>
        <authorList>
            <person name="Endo A."/>
            <person name="Tanizawa Y."/>
            <person name="Tanaka N."/>
            <person name="Maeno S."/>
            <person name="Kumar H."/>
            <person name="Shiwa Y."/>
            <person name="Okada S."/>
            <person name="Yoshikawa H."/>
            <person name="Dicks L."/>
            <person name="Nakagawa J."/>
            <person name="Arita M."/>
        </authorList>
    </citation>
    <scope>NUCLEOTIDE SEQUENCE [LARGE SCALE GENOMIC DNA]</scope>
    <source>
        <strain evidence="6 7">JCM 12225</strain>
    </source>
</reference>
<dbReference type="InterPro" id="IPR011075">
    <property type="entry name" value="TetR_C"/>
</dbReference>
<dbReference type="SUPFAM" id="SSF46689">
    <property type="entry name" value="Homeodomain-like"/>
    <property type="match status" value="1"/>
</dbReference>
<evidence type="ECO:0000313" key="7">
    <source>
        <dbReference type="Proteomes" id="UP000253891"/>
    </source>
</evidence>
<evidence type="ECO:0000256" key="1">
    <source>
        <dbReference type="ARBA" id="ARBA00023015"/>
    </source>
</evidence>
<dbReference type="InterPro" id="IPR001647">
    <property type="entry name" value="HTH_TetR"/>
</dbReference>
<dbReference type="Pfam" id="PF00440">
    <property type="entry name" value="TetR_N"/>
    <property type="match status" value="1"/>
</dbReference>
<protein>
    <submittedName>
        <fullName evidence="6">Transcriptional regulator, TetR family</fullName>
    </submittedName>
</protein>
<keyword evidence="1" id="KW-0805">Transcription regulation</keyword>
<evidence type="ECO:0000256" key="2">
    <source>
        <dbReference type="ARBA" id="ARBA00023125"/>
    </source>
</evidence>
<evidence type="ECO:0000256" key="3">
    <source>
        <dbReference type="ARBA" id="ARBA00023163"/>
    </source>
</evidence>
<dbReference type="Gene3D" id="1.10.357.10">
    <property type="entry name" value="Tetracycline Repressor, domain 2"/>
    <property type="match status" value="1"/>
</dbReference>
<dbReference type="PROSITE" id="PS50977">
    <property type="entry name" value="HTH_TETR_2"/>
    <property type="match status" value="1"/>
</dbReference>
<keyword evidence="7" id="KW-1185">Reference proteome</keyword>
<dbReference type="InterPro" id="IPR036271">
    <property type="entry name" value="Tet_transcr_reg_TetR-rel_C_sf"/>
</dbReference>
<dbReference type="SUPFAM" id="SSF48498">
    <property type="entry name" value="Tetracyclin repressor-like, C-terminal domain"/>
    <property type="match status" value="1"/>
</dbReference>
<dbReference type="Proteomes" id="UP000253891">
    <property type="component" value="Unassembled WGS sequence"/>
</dbReference>
<dbReference type="STRING" id="157463.GCA_001047075_01231"/>
<sequence length="203" mass="23176">MEKNVKTRKCGSVLKNTIFKVTLQLFDDQGIEAVTFNNVAQKAETSRSVLYRRWDSPHSLLVDAVHNWAHENSGLPEHFDESTFPDTGSLHDDLLTHAKLITKLHDKMNQYFVKLSMYQMFNNETVEHDMLAEAETGILRLSTLVAERAIDRGELKQVPTPEVLMLLGNISRYYAFLSPEHKPSPESLIDHIVFPAWLANQAE</sequence>
<proteinExistence type="predicted"/>
<dbReference type="AlphaFoldDB" id="A0A0K8MIE7"/>
<gene>
    <name evidence="6" type="ORF">FFIC_283590</name>
</gene>
<name>A0A0K8MIE7_9LACO</name>
<dbReference type="EMBL" id="DF968005">
    <property type="protein sequence ID" value="GAP00342.1"/>
    <property type="molecule type" value="Genomic_DNA"/>
</dbReference>
<evidence type="ECO:0000256" key="4">
    <source>
        <dbReference type="PROSITE-ProRule" id="PRU00335"/>
    </source>
</evidence>
<dbReference type="RefSeq" id="WP_061993645.1">
    <property type="nucleotide sequence ID" value="NZ_DF968005.1"/>
</dbReference>
<dbReference type="InterPro" id="IPR009057">
    <property type="entry name" value="Homeodomain-like_sf"/>
</dbReference>
<keyword evidence="2 4" id="KW-0238">DNA-binding</keyword>
<dbReference type="GO" id="GO:0003677">
    <property type="term" value="F:DNA binding"/>
    <property type="evidence" value="ECO:0007669"/>
    <property type="project" value="UniProtKB-UniRule"/>
</dbReference>
<keyword evidence="3" id="KW-0804">Transcription</keyword>
<dbReference type="Pfam" id="PF16859">
    <property type="entry name" value="TetR_C_11"/>
    <property type="match status" value="1"/>
</dbReference>
<evidence type="ECO:0000259" key="5">
    <source>
        <dbReference type="PROSITE" id="PS50977"/>
    </source>
</evidence>